<sequence>MNRLSDDEVTELLARNGVGVIAFRGAEAPYPIPVAFGYDPDADVLAVQLEGDESSRKYRSLDRTRAVGFTVYEHDESERVWRSVVAIGRLVETTYDDAEPAFAALARNSRSAPNPVRWSDAGDVTPFELAVDRWDGRAFGV</sequence>
<dbReference type="InterPro" id="IPR024747">
    <property type="entry name" value="Pyridox_Oxase-rel"/>
</dbReference>
<protein>
    <submittedName>
        <fullName evidence="1">Pyridoxamine 5'-phosphate oxidase family protein</fullName>
    </submittedName>
</protein>
<evidence type="ECO:0000313" key="1">
    <source>
        <dbReference type="EMBL" id="QLH79237.1"/>
    </source>
</evidence>
<accession>A0A7D5P2N6</accession>
<dbReference type="Pfam" id="PF12900">
    <property type="entry name" value="Pyridox_ox_2"/>
    <property type="match status" value="1"/>
</dbReference>
<keyword evidence="2" id="KW-1185">Reference proteome</keyword>
<reference evidence="1 2" key="1">
    <citation type="submission" date="2020-07" db="EMBL/GenBank/DDBJ databases">
        <title>Halosimplex pelagicum sp. nov. and Halosimplex rubrum sp. nov., isolated from salted brown alga Laminaria, and emended description of the genus Halosimplex.</title>
        <authorList>
            <person name="Cui H."/>
        </authorList>
    </citation>
    <scope>NUCLEOTIDE SEQUENCE [LARGE SCALE GENOMIC DNA]</scope>
    <source>
        <strain evidence="1 2">R27</strain>
    </source>
</reference>
<gene>
    <name evidence="1" type="ORF">HZS55_18920</name>
</gene>
<dbReference type="AlphaFoldDB" id="A0A7D5P2N6"/>
<dbReference type="OrthoDB" id="953at2157"/>
<organism evidence="1 2">
    <name type="scientific">Halosimplex rubrum</name>
    <dbReference type="NCBI Taxonomy" id="869889"/>
    <lineage>
        <taxon>Archaea</taxon>
        <taxon>Methanobacteriati</taxon>
        <taxon>Methanobacteriota</taxon>
        <taxon>Stenosarchaea group</taxon>
        <taxon>Halobacteria</taxon>
        <taxon>Halobacteriales</taxon>
        <taxon>Haloarculaceae</taxon>
        <taxon>Halosimplex</taxon>
    </lineage>
</organism>
<dbReference type="KEGG" id="hrr:HZS55_18920"/>
<evidence type="ECO:0000313" key="2">
    <source>
        <dbReference type="Proteomes" id="UP000509667"/>
    </source>
</evidence>
<dbReference type="Gene3D" id="2.30.110.10">
    <property type="entry name" value="Electron Transport, Fmn-binding Protein, Chain A"/>
    <property type="match status" value="1"/>
</dbReference>
<dbReference type="InterPro" id="IPR012349">
    <property type="entry name" value="Split_barrel_FMN-bd"/>
</dbReference>
<dbReference type="EMBL" id="CP058910">
    <property type="protein sequence ID" value="QLH79237.1"/>
    <property type="molecule type" value="Genomic_DNA"/>
</dbReference>
<name>A0A7D5P2N6_9EURY</name>
<proteinExistence type="predicted"/>
<dbReference type="RefSeq" id="WP_179909107.1">
    <property type="nucleotide sequence ID" value="NZ_CP058910.1"/>
</dbReference>
<dbReference type="GeneID" id="56079981"/>
<dbReference type="SUPFAM" id="SSF50475">
    <property type="entry name" value="FMN-binding split barrel"/>
    <property type="match status" value="1"/>
</dbReference>
<dbReference type="Proteomes" id="UP000509667">
    <property type="component" value="Chromosome"/>
</dbReference>